<accession>A0AAN5Z4Q5</accession>
<evidence type="ECO:0000313" key="2">
    <source>
        <dbReference type="Proteomes" id="UP000537989"/>
    </source>
</evidence>
<gene>
    <name evidence="1" type="ORF">FAUST_8390</name>
</gene>
<dbReference type="Proteomes" id="UP000537989">
    <property type="component" value="Unassembled WGS sequence"/>
</dbReference>
<protein>
    <submittedName>
        <fullName evidence="1">Uncharacterized protein</fullName>
    </submittedName>
</protein>
<comment type="caution">
    <text evidence="1">The sequence shown here is derived from an EMBL/GenBank/DDBJ whole genome shotgun (WGS) entry which is preliminary data.</text>
</comment>
<sequence>MSMPALTVGPGLRCNIDTTWCAKVACLLSSGLPYAAEITHIQRLNPGWRATSIIELYIWLSVDPGSLSLIYTIPSVAEYMDVAEGGLGSGYWDATARPPTTYRCNIFHMTTYPWGQFLFCASHPSTPQPIYTQTMSAPSRSKTQTRWEAIWLRSCPEQRLGDIELPNVQRPGSLHQRCAKHSYSIANCLQRLSHLASYQHGTVSRDNHCLTSVSVTHYSPERTSVMRKVHALERQDLIEEMRIACMASDITRLPTLPQLIGPPSPHDCTVAYIELGSAPLCVLLGVSTD</sequence>
<evidence type="ECO:0000313" key="1">
    <source>
        <dbReference type="EMBL" id="KAF5233027.1"/>
    </source>
</evidence>
<dbReference type="EMBL" id="JAAMOD010000265">
    <property type="protein sequence ID" value="KAF5233027.1"/>
    <property type="molecule type" value="Genomic_DNA"/>
</dbReference>
<reference evidence="1 2" key="1">
    <citation type="submission" date="2020-02" db="EMBL/GenBank/DDBJ databases">
        <title>Identification and distribution of gene clusters putatively required for synthesis of sphingolipid metabolism inhibitors in phylogenetically diverse species of the filamentous fungus Fusarium.</title>
        <authorList>
            <person name="Kim H.-S."/>
            <person name="Busman M."/>
            <person name="Brown D.W."/>
            <person name="Divon H."/>
            <person name="Uhlig S."/>
            <person name="Proctor R.H."/>
        </authorList>
    </citation>
    <scope>NUCLEOTIDE SEQUENCE [LARGE SCALE GENOMIC DNA]</scope>
    <source>
        <strain evidence="1 2">NRRL 2903</strain>
    </source>
</reference>
<dbReference type="AlphaFoldDB" id="A0AAN5Z4Q5"/>
<proteinExistence type="predicted"/>
<keyword evidence="2" id="KW-1185">Reference proteome</keyword>
<name>A0AAN5Z4Q5_FUSAU</name>
<organism evidence="1 2">
    <name type="scientific">Fusarium austroamericanum</name>
    <dbReference type="NCBI Taxonomy" id="282268"/>
    <lineage>
        <taxon>Eukaryota</taxon>
        <taxon>Fungi</taxon>
        <taxon>Dikarya</taxon>
        <taxon>Ascomycota</taxon>
        <taxon>Pezizomycotina</taxon>
        <taxon>Sordariomycetes</taxon>
        <taxon>Hypocreomycetidae</taxon>
        <taxon>Hypocreales</taxon>
        <taxon>Nectriaceae</taxon>
        <taxon>Fusarium</taxon>
    </lineage>
</organism>